<dbReference type="RefSeq" id="WP_244132270.1">
    <property type="nucleotide sequence ID" value="NZ_CABVPY010000012.1"/>
</dbReference>
<keyword evidence="1" id="KW-0560">Oxidoreductase</keyword>
<keyword evidence="1" id="KW-0223">Dioxygenase</keyword>
<dbReference type="AlphaFoldDB" id="A0A6P2K666"/>
<reference evidence="1 2" key="1">
    <citation type="submission" date="2019-09" db="EMBL/GenBank/DDBJ databases">
        <authorList>
            <person name="Depoorter E."/>
        </authorList>
    </citation>
    <scope>NUCLEOTIDE SEQUENCE [LARGE SCALE GENOMIC DNA]</scope>
    <source>
        <strain evidence="1">LMG 6863</strain>
    </source>
</reference>
<proteinExistence type="predicted"/>
<name>A0A6P2K666_BURL3</name>
<dbReference type="Proteomes" id="UP000494170">
    <property type="component" value="Unassembled WGS sequence"/>
</dbReference>
<dbReference type="EMBL" id="CABVPY010000012">
    <property type="protein sequence ID" value="VWB52621.1"/>
    <property type="molecule type" value="Genomic_DNA"/>
</dbReference>
<organism evidence="1 2">
    <name type="scientific">Burkholderia lata (strain ATCC 17760 / DSM 23089 / LMG 22485 / NCIMB 9086 / R18194 / 383)</name>
    <dbReference type="NCBI Taxonomy" id="482957"/>
    <lineage>
        <taxon>Bacteria</taxon>
        <taxon>Pseudomonadati</taxon>
        <taxon>Pseudomonadota</taxon>
        <taxon>Betaproteobacteria</taxon>
        <taxon>Burkholderiales</taxon>
        <taxon>Burkholderiaceae</taxon>
        <taxon>Burkholderia</taxon>
        <taxon>Burkholderia cepacia complex</taxon>
    </lineage>
</organism>
<dbReference type="GO" id="GO:0051213">
    <property type="term" value="F:dioxygenase activity"/>
    <property type="evidence" value="ECO:0007669"/>
    <property type="project" value="UniProtKB-KW"/>
</dbReference>
<sequence>MSHDHHDGDARLTEPVVASVDGTPCPRLRVLMQSPVRHLHAFVFDRS</sequence>
<accession>A0A6P2K666</accession>
<evidence type="ECO:0000313" key="1">
    <source>
        <dbReference type="EMBL" id="VWB52621.1"/>
    </source>
</evidence>
<gene>
    <name evidence="1" type="ORF">BLA6863_02409</name>
</gene>
<protein>
    <submittedName>
        <fullName evidence="1">Intradiol ring-cleavage dioxygenase</fullName>
    </submittedName>
</protein>
<evidence type="ECO:0000313" key="2">
    <source>
        <dbReference type="Proteomes" id="UP000494170"/>
    </source>
</evidence>